<dbReference type="EMBL" id="KQ971363">
    <property type="protein sequence ID" value="EFA09057.1"/>
    <property type="molecule type" value="Genomic_DNA"/>
</dbReference>
<evidence type="ECO:0000313" key="1">
    <source>
        <dbReference type="EMBL" id="EFA09057.1"/>
    </source>
</evidence>
<keyword evidence="2" id="KW-1185">Reference proteome</keyword>
<reference evidence="1 2" key="2">
    <citation type="journal article" date="2010" name="Nucleic Acids Res.">
        <title>BeetleBase in 2010: revisions to provide comprehensive genomic information for Tribolium castaneum.</title>
        <authorList>
            <person name="Kim H.S."/>
            <person name="Murphy T."/>
            <person name="Xia J."/>
            <person name="Caragea D."/>
            <person name="Park Y."/>
            <person name="Beeman R.W."/>
            <person name="Lorenzen M.D."/>
            <person name="Butcher S."/>
            <person name="Manak J.R."/>
            <person name="Brown S.J."/>
        </authorList>
    </citation>
    <scope>GENOME REANNOTATION</scope>
    <source>
        <strain evidence="1 2">Georgia GA2</strain>
    </source>
</reference>
<dbReference type="Proteomes" id="UP000007266">
    <property type="component" value="Linkage group 8"/>
</dbReference>
<dbReference type="InParanoid" id="D6WUS0"/>
<dbReference type="AlphaFoldDB" id="D6WUS0"/>
<evidence type="ECO:0000313" key="2">
    <source>
        <dbReference type="Proteomes" id="UP000007266"/>
    </source>
</evidence>
<protein>
    <submittedName>
        <fullName evidence="1">Uncharacterized protein</fullName>
    </submittedName>
</protein>
<organism evidence="1 2">
    <name type="scientific">Tribolium castaneum</name>
    <name type="common">Red flour beetle</name>
    <dbReference type="NCBI Taxonomy" id="7070"/>
    <lineage>
        <taxon>Eukaryota</taxon>
        <taxon>Metazoa</taxon>
        <taxon>Ecdysozoa</taxon>
        <taxon>Arthropoda</taxon>
        <taxon>Hexapoda</taxon>
        <taxon>Insecta</taxon>
        <taxon>Pterygota</taxon>
        <taxon>Neoptera</taxon>
        <taxon>Endopterygota</taxon>
        <taxon>Coleoptera</taxon>
        <taxon>Polyphaga</taxon>
        <taxon>Cucujiformia</taxon>
        <taxon>Tenebrionidae</taxon>
        <taxon>Tenebrionidae incertae sedis</taxon>
        <taxon>Tribolium</taxon>
    </lineage>
</organism>
<name>D6WUS0_TRICA</name>
<reference evidence="1 2" key="1">
    <citation type="journal article" date="2008" name="Nature">
        <title>The genome of the model beetle and pest Tribolium castaneum.</title>
        <authorList>
            <consortium name="Tribolium Genome Sequencing Consortium"/>
            <person name="Richards S."/>
            <person name="Gibbs R.A."/>
            <person name="Weinstock G.M."/>
            <person name="Brown S.J."/>
            <person name="Denell R."/>
            <person name="Beeman R.W."/>
            <person name="Gibbs R."/>
            <person name="Beeman R.W."/>
            <person name="Brown S.J."/>
            <person name="Bucher G."/>
            <person name="Friedrich M."/>
            <person name="Grimmelikhuijzen C.J."/>
            <person name="Klingler M."/>
            <person name="Lorenzen M."/>
            <person name="Richards S."/>
            <person name="Roth S."/>
            <person name="Schroder R."/>
            <person name="Tautz D."/>
            <person name="Zdobnov E.M."/>
            <person name="Muzny D."/>
            <person name="Gibbs R.A."/>
            <person name="Weinstock G.M."/>
            <person name="Attaway T."/>
            <person name="Bell S."/>
            <person name="Buhay C.J."/>
            <person name="Chandrabose M.N."/>
            <person name="Chavez D."/>
            <person name="Clerk-Blankenburg K.P."/>
            <person name="Cree A."/>
            <person name="Dao M."/>
            <person name="Davis C."/>
            <person name="Chacko J."/>
            <person name="Dinh H."/>
            <person name="Dugan-Rocha S."/>
            <person name="Fowler G."/>
            <person name="Garner T.T."/>
            <person name="Garnes J."/>
            <person name="Gnirke A."/>
            <person name="Hawes A."/>
            <person name="Hernandez J."/>
            <person name="Hines S."/>
            <person name="Holder M."/>
            <person name="Hume J."/>
            <person name="Jhangiani S.N."/>
            <person name="Joshi V."/>
            <person name="Khan Z.M."/>
            <person name="Jackson L."/>
            <person name="Kovar C."/>
            <person name="Kowis A."/>
            <person name="Lee S."/>
            <person name="Lewis L.R."/>
            <person name="Margolis J."/>
            <person name="Morgan M."/>
            <person name="Nazareth L.V."/>
            <person name="Nguyen N."/>
            <person name="Okwuonu G."/>
            <person name="Parker D."/>
            <person name="Richards S."/>
            <person name="Ruiz S.J."/>
            <person name="Santibanez J."/>
            <person name="Savard J."/>
            <person name="Scherer S.E."/>
            <person name="Schneider B."/>
            <person name="Sodergren E."/>
            <person name="Tautz D."/>
            <person name="Vattahil S."/>
            <person name="Villasana D."/>
            <person name="White C.S."/>
            <person name="Wright R."/>
            <person name="Park Y."/>
            <person name="Beeman R.W."/>
            <person name="Lord J."/>
            <person name="Oppert B."/>
            <person name="Lorenzen M."/>
            <person name="Brown S."/>
            <person name="Wang L."/>
            <person name="Savard J."/>
            <person name="Tautz D."/>
            <person name="Richards S."/>
            <person name="Weinstock G."/>
            <person name="Gibbs R.A."/>
            <person name="Liu Y."/>
            <person name="Worley K."/>
            <person name="Weinstock G."/>
            <person name="Elsik C.G."/>
            <person name="Reese J.T."/>
            <person name="Elhaik E."/>
            <person name="Landan G."/>
            <person name="Graur D."/>
            <person name="Arensburger P."/>
            <person name="Atkinson P."/>
            <person name="Beeman R.W."/>
            <person name="Beidler J."/>
            <person name="Brown S.J."/>
            <person name="Demuth J.P."/>
            <person name="Drury D.W."/>
            <person name="Du Y.Z."/>
            <person name="Fujiwara H."/>
            <person name="Lorenzen M."/>
            <person name="Maselli V."/>
            <person name="Osanai M."/>
            <person name="Park Y."/>
            <person name="Robertson H.M."/>
            <person name="Tu Z."/>
            <person name="Wang J.J."/>
            <person name="Wang S."/>
            <person name="Richards S."/>
            <person name="Song H."/>
            <person name="Zhang L."/>
            <person name="Sodergren E."/>
            <person name="Werner D."/>
            <person name="Stanke M."/>
            <person name="Morgenstern B."/>
            <person name="Solovyev V."/>
            <person name="Kosarev P."/>
            <person name="Brown G."/>
            <person name="Chen H.C."/>
            <person name="Ermolaeva O."/>
            <person name="Hlavina W."/>
            <person name="Kapustin Y."/>
            <person name="Kiryutin B."/>
            <person name="Kitts P."/>
            <person name="Maglott D."/>
            <person name="Pruitt K."/>
            <person name="Sapojnikov V."/>
            <person name="Souvorov A."/>
            <person name="Mackey A.J."/>
            <person name="Waterhouse R.M."/>
            <person name="Wyder S."/>
            <person name="Zdobnov E.M."/>
            <person name="Zdobnov E.M."/>
            <person name="Wyder S."/>
            <person name="Kriventseva E.V."/>
            <person name="Kadowaki T."/>
            <person name="Bork P."/>
            <person name="Aranda M."/>
            <person name="Bao R."/>
            <person name="Beermann A."/>
            <person name="Berns N."/>
            <person name="Bolognesi R."/>
            <person name="Bonneton F."/>
            <person name="Bopp D."/>
            <person name="Brown S.J."/>
            <person name="Bucher G."/>
            <person name="Butts T."/>
            <person name="Chaumot A."/>
            <person name="Denell R.E."/>
            <person name="Ferrier D.E."/>
            <person name="Friedrich M."/>
            <person name="Gordon C.M."/>
            <person name="Jindra M."/>
            <person name="Klingler M."/>
            <person name="Lan Q."/>
            <person name="Lattorff H.M."/>
            <person name="Laudet V."/>
            <person name="von Levetsow C."/>
            <person name="Liu Z."/>
            <person name="Lutz R."/>
            <person name="Lynch J.A."/>
            <person name="da Fonseca R.N."/>
            <person name="Posnien N."/>
            <person name="Reuter R."/>
            <person name="Roth S."/>
            <person name="Savard J."/>
            <person name="Schinko J.B."/>
            <person name="Schmitt C."/>
            <person name="Schoppmeier M."/>
            <person name="Schroder R."/>
            <person name="Shippy T.D."/>
            <person name="Simonnet F."/>
            <person name="Marques-Souza H."/>
            <person name="Tautz D."/>
            <person name="Tomoyasu Y."/>
            <person name="Trauner J."/>
            <person name="Van der Zee M."/>
            <person name="Vervoort M."/>
            <person name="Wittkopp N."/>
            <person name="Wimmer E.A."/>
            <person name="Yang X."/>
            <person name="Jones A.K."/>
            <person name="Sattelle D.B."/>
            <person name="Ebert P.R."/>
            <person name="Nelson D."/>
            <person name="Scott J.G."/>
            <person name="Beeman R.W."/>
            <person name="Muthukrishnan S."/>
            <person name="Kramer K.J."/>
            <person name="Arakane Y."/>
            <person name="Beeman R.W."/>
            <person name="Zhu Q."/>
            <person name="Hogenkamp D."/>
            <person name="Dixit R."/>
            <person name="Oppert B."/>
            <person name="Jiang H."/>
            <person name="Zou Z."/>
            <person name="Marshall J."/>
            <person name="Elpidina E."/>
            <person name="Vinokurov K."/>
            <person name="Oppert C."/>
            <person name="Zou Z."/>
            <person name="Evans J."/>
            <person name="Lu Z."/>
            <person name="Zhao P."/>
            <person name="Sumathipala N."/>
            <person name="Altincicek B."/>
            <person name="Vilcinskas A."/>
            <person name="Williams M."/>
            <person name="Hultmark D."/>
            <person name="Hetru C."/>
            <person name="Jiang H."/>
            <person name="Grimmelikhuijzen C.J."/>
            <person name="Hauser F."/>
            <person name="Cazzamali G."/>
            <person name="Williamson M."/>
            <person name="Park Y."/>
            <person name="Li B."/>
            <person name="Tanaka Y."/>
            <person name="Predel R."/>
            <person name="Neupert S."/>
            <person name="Schachtner J."/>
            <person name="Verleyen P."/>
            <person name="Raible F."/>
            <person name="Bork P."/>
            <person name="Friedrich M."/>
            <person name="Walden K.K."/>
            <person name="Robertson H.M."/>
            <person name="Angeli S."/>
            <person name="Foret S."/>
            <person name="Bucher G."/>
            <person name="Schuetz S."/>
            <person name="Maleszka R."/>
            <person name="Wimmer E.A."/>
            <person name="Beeman R.W."/>
            <person name="Lorenzen M."/>
            <person name="Tomoyasu Y."/>
            <person name="Miller S.C."/>
            <person name="Grossmann D."/>
            <person name="Bucher G."/>
        </authorList>
    </citation>
    <scope>NUCLEOTIDE SEQUENCE [LARGE SCALE GENOMIC DNA]</scope>
    <source>
        <strain evidence="1 2">Georgia GA2</strain>
    </source>
</reference>
<gene>
    <name evidence="1" type="primary">GLEAN_06772</name>
    <name evidence="1" type="ORF">TcasGA2_TC006772</name>
</gene>
<sequence>MNFHLFQCTKRPAFHDAFHRLVKTARDRRLEETNFDKFPNGFHR</sequence>
<dbReference type="HOGENOM" id="CLU_3225247_0_0_1"/>
<accession>D6WUS0</accession>
<proteinExistence type="predicted"/>